<dbReference type="Proteomes" id="UP000266861">
    <property type="component" value="Unassembled WGS sequence"/>
</dbReference>
<feature type="region of interest" description="Disordered" evidence="1">
    <location>
        <begin position="44"/>
        <end position="88"/>
    </location>
</feature>
<sequence length="88" mass="10384">MDDRLIRTMDNCNLQWVLTAQQFKENRKTKSSLMSENQIELDYSDYYDDDDDNCDDVNDDDDGDDDGYDDGGDNDDDNDRIKRPNYDH</sequence>
<comment type="caution">
    <text evidence="2">The sequence shown here is derived from an EMBL/GenBank/DDBJ whole genome shotgun (WGS) entry which is preliminary data.</text>
</comment>
<evidence type="ECO:0000313" key="3">
    <source>
        <dbReference type="Proteomes" id="UP000266861"/>
    </source>
</evidence>
<proteinExistence type="predicted"/>
<accession>A0A397IZ43</accession>
<name>A0A397IZ43_9GLOM</name>
<feature type="compositionally biased region" description="Acidic residues" evidence="1">
    <location>
        <begin position="44"/>
        <end position="78"/>
    </location>
</feature>
<evidence type="ECO:0000256" key="1">
    <source>
        <dbReference type="SAM" id="MobiDB-lite"/>
    </source>
</evidence>
<feature type="compositionally biased region" description="Basic and acidic residues" evidence="1">
    <location>
        <begin position="79"/>
        <end position="88"/>
    </location>
</feature>
<evidence type="ECO:0000313" key="2">
    <source>
        <dbReference type="EMBL" id="RHZ77930.1"/>
    </source>
</evidence>
<organism evidence="2 3">
    <name type="scientific">Diversispora epigaea</name>
    <dbReference type="NCBI Taxonomy" id="1348612"/>
    <lineage>
        <taxon>Eukaryota</taxon>
        <taxon>Fungi</taxon>
        <taxon>Fungi incertae sedis</taxon>
        <taxon>Mucoromycota</taxon>
        <taxon>Glomeromycotina</taxon>
        <taxon>Glomeromycetes</taxon>
        <taxon>Diversisporales</taxon>
        <taxon>Diversisporaceae</taxon>
        <taxon>Diversispora</taxon>
    </lineage>
</organism>
<keyword evidence="3" id="KW-1185">Reference proteome</keyword>
<dbReference type="EMBL" id="PQFF01000158">
    <property type="protein sequence ID" value="RHZ77930.1"/>
    <property type="molecule type" value="Genomic_DNA"/>
</dbReference>
<protein>
    <submittedName>
        <fullName evidence="2">Uncharacterized protein</fullName>
    </submittedName>
</protein>
<reference evidence="2 3" key="1">
    <citation type="submission" date="2018-08" db="EMBL/GenBank/DDBJ databases">
        <title>Genome and evolution of the arbuscular mycorrhizal fungus Diversispora epigaea (formerly Glomus versiforme) and its bacterial endosymbionts.</title>
        <authorList>
            <person name="Sun X."/>
            <person name="Fei Z."/>
            <person name="Harrison M."/>
        </authorList>
    </citation>
    <scope>NUCLEOTIDE SEQUENCE [LARGE SCALE GENOMIC DNA]</scope>
    <source>
        <strain evidence="2 3">IT104</strain>
    </source>
</reference>
<gene>
    <name evidence="2" type="ORF">Glove_168g3</name>
</gene>
<dbReference type="AlphaFoldDB" id="A0A397IZ43"/>